<proteinExistence type="predicted"/>
<reference evidence="1" key="1">
    <citation type="submission" date="2018-10" db="EMBL/GenBank/DDBJ databases">
        <title>Hidden diversity of soil giant viruses.</title>
        <authorList>
            <person name="Schulz F."/>
            <person name="Alteio L."/>
            <person name="Goudeau D."/>
            <person name="Ryan E.M."/>
            <person name="Malmstrom R.R."/>
            <person name="Blanchard J."/>
            <person name="Woyke T."/>
        </authorList>
    </citation>
    <scope>NUCLEOTIDE SEQUENCE</scope>
    <source>
        <strain evidence="1">HYV1</strain>
    </source>
</reference>
<dbReference type="EMBL" id="MK072401">
    <property type="protein sequence ID" value="AYV84189.1"/>
    <property type="molecule type" value="Genomic_DNA"/>
</dbReference>
<evidence type="ECO:0000313" key="1">
    <source>
        <dbReference type="EMBL" id="AYV84189.1"/>
    </source>
</evidence>
<accession>A0A3G5AFN2</accession>
<name>A0A3G5AFN2_9VIRU</name>
<organism evidence="1">
    <name type="scientific">Hyperionvirus sp</name>
    <dbReference type="NCBI Taxonomy" id="2487770"/>
    <lineage>
        <taxon>Viruses</taxon>
        <taxon>Varidnaviria</taxon>
        <taxon>Bamfordvirae</taxon>
        <taxon>Nucleocytoviricota</taxon>
        <taxon>Megaviricetes</taxon>
        <taxon>Imitervirales</taxon>
        <taxon>Mimiviridae</taxon>
        <taxon>Klosneuvirinae</taxon>
    </lineage>
</organism>
<protein>
    <submittedName>
        <fullName evidence="1">Uncharacterized protein</fullName>
    </submittedName>
</protein>
<gene>
    <name evidence="1" type="ORF">Hyperionvirus19_13</name>
</gene>
<sequence>MALFPHRLATDGYLFEGQDPDKDDMTFHKNKSNVRHEVRDCLHV</sequence>